<protein>
    <recommendedName>
        <fullName evidence="1">DUF2399 domain-containing protein</fullName>
    </recommendedName>
</protein>
<dbReference type="EMBL" id="BONZ01000149">
    <property type="protein sequence ID" value="GIH21637.1"/>
    <property type="molecule type" value="Genomic_DNA"/>
</dbReference>
<sequence length="92" mass="9927">MRQAAEVGVPVRLTLHQLRMYPLEVQTDQVFVTENPAILRAACALGASAPAMVCTEGVPSAAAHRLLAGAISAALWWRNDFDWVGCASPRRP</sequence>
<feature type="domain" description="DUF2399" evidence="1">
    <location>
        <begin position="12"/>
        <end position="86"/>
    </location>
</feature>
<evidence type="ECO:0000259" key="1">
    <source>
        <dbReference type="Pfam" id="PF09664"/>
    </source>
</evidence>
<reference evidence="2" key="1">
    <citation type="submission" date="2021-01" db="EMBL/GenBank/DDBJ databases">
        <title>Whole genome shotgun sequence of Rugosimonospora africana NBRC 104875.</title>
        <authorList>
            <person name="Komaki H."/>
            <person name="Tamura T."/>
        </authorList>
    </citation>
    <scope>NUCLEOTIDE SEQUENCE</scope>
    <source>
        <strain evidence="2">NBRC 104875</strain>
    </source>
</reference>
<keyword evidence="3" id="KW-1185">Reference proteome</keyword>
<evidence type="ECO:0000313" key="2">
    <source>
        <dbReference type="EMBL" id="GIH21637.1"/>
    </source>
</evidence>
<dbReference type="Pfam" id="PF09664">
    <property type="entry name" value="DUF2399"/>
    <property type="match status" value="1"/>
</dbReference>
<evidence type="ECO:0000313" key="3">
    <source>
        <dbReference type="Proteomes" id="UP000642748"/>
    </source>
</evidence>
<name>A0A8J3R4B3_9ACTN</name>
<accession>A0A8J3R4B3</accession>
<gene>
    <name evidence="2" type="ORF">Raf01_98090</name>
</gene>
<comment type="caution">
    <text evidence="2">The sequence shown here is derived from an EMBL/GenBank/DDBJ whole genome shotgun (WGS) entry which is preliminary data.</text>
</comment>
<organism evidence="2 3">
    <name type="scientific">Rugosimonospora africana</name>
    <dbReference type="NCBI Taxonomy" id="556532"/>
    <lineage>
        <taxon>Bacteria</taxon>
        <taxon>Bacillati</taxon>
        <taxon>Actinomycetota</taxon>
        <taxon>Actinomycetes</taxon>
        <taxon>Micromonosporales</taxon>
        <taxon>Micromonosporaceae</taxon>
        <taxon>Rugosimonospora</taxon>
    </lineage>
</organism>
<dbReference type="Proteomes" id="UP000642748">
    <property type="component" value="Unassembled WGS sequence"/>
</dbReference>
<proteinExistence type="predicted"/>
<dbReference type="InterPro" id="IPR024465">
    <property type="entry name" value="DUF2399"/>
</dbReference>
<dbReference type="AlphaFoldDB" id="A0A8J3R4B3"/>